<dbReference type="Pfam" id="PF01765">
    <property type="entry name" value="RRF"/>
    <property type="match status" value="1"/>
</dbReference>
<dbReference type="GO" id="GO:0043023">
    <property type="term" value="F:ribosomal large subunit binding"/>
    <property type="evidence" value="ECO:0007669"/>
    <property type="project" value="TreeGrafter"/>
</dbReference>
<sequence length="268" mass="30299">MFRKKLVQQILNLQCSLKQQNNLKILPVTRFISSRHIASLNVYRQPSLIEINKPCMSFTREYAKGKDKKKEKGKGKVEVNENQISEVINLDTLKNNMTKAVDNLKDDFVKNLSLRSTTGSIESLPVNIDGKQHTLQEIAQIVRKNPKTIVVNMSVFPQAIKAALKAIEKSGMNLNPQQDGTTLFIPIPPVTKEHREGLAKNAKVLFVKSRDSIKDVQNKYIKQIKRKDGVSQDIARNIEQQIITIGDGYVKQAEIILDSKIKELLGKD</sequence>
<evidence type="ECO:0000256" key="4">
    <source>
        <dbReference type="ARBA" id="ARBA00033107"/>
    </source>
</evidence>
<dbReference type="InterPro" id="IPR002661">
    <property type="entry name" value="Ribosome_recyc_fac"/>
</dbReference>
<evidence type="ECO:0000259" key="5">
    <source>
        <dbReference type="Pfam" id="PF01765"/>
    </source>
</evidence>
<dbReference type="Gene3D" id="1.10.132.20">
    <property type="entry name" value="Ribosome-recycling factor"/>
    <property type="match status" value="1"/>
</dbReference>
<comment type="similarity">
    <text evidence="1">Belongs to the RRF family.</text>
</comment>
<dbReference type="EMBL" id="OV121132">
    <property type="protein sequence ID" value="CAH0546089.1"/>
    <property type="molecule type" value="Genomic_DNA"/>
</dbReference>
<evidence type="ECO:0000256" key="3">
    <source>
        <dbReference type="ARBA" id="ARBA00022917"/>
    </source>
</evidence>
<dbReference type="GO" id="GO:0006412">
    <property type="term" value="P:translation"/>
    <property type="evidence" value="ECO:0007669"/>
    <property type="project" value="UniProtKB-KW"/>
</dbReference>
<dbReference type="Proteomes" id="UP001154078">
    <property type="component" value="Chromosome 1"/>
</dbReference>
<evidence type="ECO:0000313" key="6">
    <source>
        <dbReference type="EMBL" id="CAH0546089.1"/>
    </source>
</evidence>
<dbReference type="PANTHER" id="PTHR20982:SF3">
    <property type="entry name" value="MITOCHONDRIAL RIBOSOME RECYCLING FACTOR PSEUDO 1"/>
    <property type="match status" value="1"/>
</dbReference>
<dbReference type="InterPro" id="IPR036191">
    <property type="entry name" value="RRF_sf"/>
</dbReference>
<feature type="domain" description="Ribosome recycling factor" evidence="5">
    <location>
        <begin position="104"/>
        <end position="265"/>
    </location>
</feature>
<dbReference type="SUPFAM" id="SSF55194">
    <property type="entry name" value="Ribosome recycling factor, RRF"/>
    <property type="match status" value="1"/>
</dbReference>
<evidence type="ECO:0000313" key="7">
    <source>
        <dbReference type="Proteomes" id="UP001154078"/>
    </source>
</evidence>
<protein>
    <recommendedName>
        <fullName evidence="2">Ribosome-recycling factor, mitochondrial</fullName>
    </recommendedName>
    <alternativeName>
        <fullName evidence="4">Ribosome-releasing factor, mitochondrial</fullName>
    </alternativeName>
</protein>
<evidence type="ECO:0000256" key="2">
    <source>
        <dbReference type="ARBA" id="ARBA00020581"/>
    </source>
</evidence>
<reference evidence="6" key="1">
    <citation type="submission" date="2021-12" db="EMBL/GenBank/DDBJ databases">
        <authorList>
            <person name="King R."/>
        </authorList>
    </citation>
    <scope>NUCLEOTIDE SEQUENCE</scope>
</reference>
<keyword evidence="7" id="KW-1185">Reference proteome</keyword>
<evidence type="ECO:0000256" key="1">
    <source>
        <dbReference type="ARBA" id="ARBA00005912"/>
    </source>
</evidence>
<organism evidence="6 7">
    <name type="scientific">Brassicogethes aeneus</name>
    <name type="common">Rape pollen beetle</name>
    <name type="synonym">Meligethes aeneus</name>
    <dbReference type="NCBI Taxonomy" id="1431903"/>
    <lineage>
        <taxon>Eukaryota</taxon>
        <taxon>Metazoa</taxon>
        <taxon>Ecdysozoa</taxon>
        <taxon>Arthropoda</taxon>
        <taxon>Hexapoda</taxon>
        <taxon>Insecta</taxon>
        <taxon>Pterygota</taxon>
        <taxon>Neoptera</taxon>
        <taxon>Endopterygota</taxon>
        <taxon>Coleoptera</taxon>
        <taxon>Polyphaga</taxon>
        <taxon>Cucujiformia</taxon>
        <taxon>Nitidulidae</taxon>
        <taxon>Meligethinae</taxon>
        <taxon>Brassicogethes</taxon>
    </lineage>
</organism>
<gene>
    <name evidence="6" type="ORF">MELIAE_LOCUS334</name>
</gene>
<name>A0A9P0ARR5_BRAAE</name>
<dbReference type="GO" id="GO:0005739">
    <property type="term" value="C:mitochondrion"/>
    <property type="evidence" value="ECO:0007669"/>
    <property type="project" value="TreeGrafter"/>
</dbReference>
<dbReference type="PANTHER" id="PTHR20982">
    <property type="entry name" value="RIBOSOME RECYCLING FACTOR"/>
    <property type="match status" value="1"/>
</dbReference>
<proteinExistence type="inferred from homology"/>
<dbReference type="FunFam" id="3.30.1360.40:FF:000001">
    <property type="entry name" value="Ribosome-recycling factor"/>
    <property type="match status" value="1"/>
</dbReference>
<dbReference type="OrthoDB" id="407355at2759"/>
<accession>A0A9P0ARR5</accession>
<keyword evidence="3" id="KW-0648">Protein biosynthesis</keyword>
<dbReference type="AlphaFoldDB" id="A0A9P0ARR5"/>
<dbReference type="Gene3D" id="3.30.1360.40">
    <property type="match status" value="1"/>
</dbReference>
<dbReference type="InterPro" id="IPR023584">
    <property type="entry name" value="Ribosome_recyc_fac_dom"/>
</dbReference>